<evidence type="ECO:0000313" key="3">
    <source>
        <dbReference type="Proteomes" id="UP000189475"/>
    </source>
</evidence>
<gene>
    <name evidence="2" type="ORF">VPAL9027_02503</name>
</gene>
<organism evidence="2 3">
    <name type="scientific">Vibrio palustris</name>
    <dbReference type="NCBI Taxonomy" id="1918946"/>
    <lineage>
        <taxon>Bacteria</taxon>
        <taxon>Pseudomonadati</taxon>
        <taxon>Pseudomonadota</taxon>
        <taxon>Gammaproteobacteria</taxon>
        <taxon>Vibrionales</taxon>
        <taxon>Vibrionaceae</taxon>
        <taxon>Vibrio</taxon>
    </lineage>
</organism>
<protein>
    <submittedName>
        <fullName evidence="2">Uncharacterized protein</fullName>
    </submittedName>
</protein>
<proteinExistence type="predicted"/>
<dbReference type="RefSeq" id="WP_077314877.1">
    <property type="nucleotide sequence ID" value="NZ_AP024888.1"/>
</dbReference>
<dbReference type="OrthoDB" id="5829999at2"/>
<dbReference type="EMBL" id="FUFT01000005">
    <property type="protein sequence ID" value="SJL84514.1"/>
    <property type="molecule type" value="Genomic_DNA"/>
</dbReference>
<dbReference type="Proteomes" id="UP000189475">
    <property type="component" value="Unassembled WGS sequence"/>
</dbReference>
<keyword evidence="1" id="KW-1133">Transmembrane helix</keyword>
<keyword evidence="1" id="KW-0472">Membrane</keyword>
<feature type="transmembrane region" description="Helical" evidence="1">
    <location>
        <begin position="94"/>
        <end position="112"/>
    </location>
</feature>
<feature type="transmembrane region" description="Helical" evidence="1">
    <location>
        <begin position="6"/>
        <end position="23"/>
    </location>
</feature>
<keyword evidence="1" id="KW-0812">Transmembrane</keyword>
<keyword evidence="3" id="KW-1185">Reference proteome</keyword>
<accession>A0A1R4B6G5</accession>
<dbReference type="STRING" id="1918946.VPAL9027_02503"/>
<dbReference type="AlphaFoldDB" id="A0A1R4B6G5"/>
<feature type="transmembrane region" description="Helical" evidence="1">
    <location>
        <begin position="30"/>
        <end position="50"/>
    </location>
</feature>
<reference evidence="2 3" key="1">
    <citation type="submission" date="2017-02" db="EMBL/GenBank/DDBJ databases">
        <authorList>
            <person name="Peterson S.W."/>
        </authorList>
    </citation>
    <scope>NUCLEOTIDE SEQUENCE [LARGE SCALE GENOMIC DNA]</scope>
    <source>
        <strain evidence="2 3">CECT 9027</strain>
    </source>
</reference>
<name>A0A1R4B6G5_9VIBR</name>
<sequence length="113" mass="12869">MTGTFMRLPWVAALIVFILSRYIKVFKATSLSDFLFFVMIVIWALAKLLWEGGVNSEISRYDDPVTDKVYGMVKGFDFGEDEQNRNQQNYKTGLVLFVAGCPAFLALLVIQFL</sequence>
<evidence type="ECO:0000313" key="2">
    <source>
        <dbReference type="EMBL" id="SJL84514.1"/>
    </source>
</evidence>
<evidence type="ECO:0000256" key="1">
    <source>
        <dbReference type="SAM" id="Phobius"/>
    </source>
</evidence>